<sequence length="153" mass="17727">MGIEDIVLQELLSIWQHKLDDNNNNNPSNDDNNILQSLINQQQSLQQQATSSTNFKQDSNKISLDDFDDNKDSKSNDKIKEMDNDDDNAINSDLDDDDDDDDNDLDSNDDIVLCLYDKVQRVKNKWRMQLKDGIISINNKDYLFSKCSGEFEW</sequence>
<dbReference type="RefSeq" id="XP_009268998.1">
    <property type="nucleotide sequence ID" value="XM_009270723.1"/>
</dbReference>
<dbReference type="Pfam" id="PF03153">
    <property type="entry name" value="TFIIA"/>
    <property type="match status" value="1"/>
</dbReference>
<dbReference type="GO" id="GO:0006367">
    <property type="term" value="P:transcription initiation at RNA polymerase II promoter"/>
    <property type="evidence" value="ECO:0007669"/>
    <property type="project" value="InterPro"/>
</dbReference>
<reference evidence="7" key="1">
    <citation type="journal article" date="2013" name="BMC Genomics">
        <title>Genome and transcriptome sequencing of the halophilic fungus Wallemia ichthyophaga: haloadaptations present and absent.</title>
        <authorList>
            <person name="Zajc J."/>
            <person name="Liu Y."/>
            <person name="Dai W."/>
            <person name="Yang Z."/>
            <person name="Hu J."/>
            <person name="Gostincar C."/>
            <person name="Gunde-Cimerman N."/>
        </authorList>
    </citation>
    <scope>NUCLEOTIDE SEQUENCE [LARGE SCALE GENOMIC DNA]</scope>
    <source>
        <strain evidence="7">EXF-994 / CBS 113033</strain>
    </source>
</reference>
<evidence type="ECO:0000256" key="1">
    <source>
        <dbReference type="ARBA" id="ARBA00004123"/>
    </source>
</evidence>
<dbReference type="Proteomes" id="UP000014064">
    <property type="component" value="Unassembled WGS sequence"/>
</dbReference>
<dbReference type="GO" id="GO:0005672">
    <property type="term" value="C:transcription factor TFIIA complex"/>
    <property type="evidence" value="ECO:0007669"/>
    <property type="project" value="InterPro"/>
</dbReference>
<evidence type="ECO:0000256" key="2">
    <source>
        <dbReference type="ARBA" id="ARBA00010059"/>
    </source>
</evidence>
<protein>
    <submittedName>
        <fullName evidence="6">Transcription initiation factor IIA large subunit</fullName>
    </submittedName>
</protein>
<evidence type="ECO:0000256" key="4">
    <source>
        <dbReference type="ARBA" id="ARBA00023242"/>
    </source>
</evidence>
<dbReference type="CDD" id="cd07976">
    <property type="entry name" value="TFIIA_alpha_beta_like"/>
    <property type="match status" value="1"/>
</dbReference>
<evidence type="ECO:0000256" key="5">
    <source>
        <dbReference type="SAM" id="MobiDB-lite"/>
    </source>
</evidence>
<keyword evidence="6" id="KW-0648">Protein biosynthesis</keyword>
<name>R9ADE9_WALI9</name>
<accession>R9ADE9</accession>
<feature type="region of interest" description="Disordered" evidence="5">
    <location>
        <begin position="47"/>
        <end position="103"/>
    </location>
</feature>
<dbReference type="Gene3D" id="2.30.18.10">
    <property type="entry name" value="Transcription factor IIA (TFIIA), beta-barrel domain"/>
    <property type="match status" value="1"/>
</dbReference>
<dbReference type="eggNOG" id="KOG2652">
    <property type="taxonomic scope" value="Eukaryota"/>
</dbReference>
<dbReference type="OrthoDB" id="6275927at2759"/>
<feature type="compositionally biased region" description="Basic and acidic residues" evidence="5">
    <location>
        <begin position="70"/>
        <end position="82"/>
    </location>
</feature>
<evidence type="ECO:0000313" key="6">
    <source>
        <dbReference type="EMBL" id="EOR00209.1"/>
    </source>
</evidence>
<organism evidence="6 7">
    <name type="scientific">Wallemia ichthyophaga (strain EXF-994 / CBS 113033)</name>
    <dbReference type="NCBI Taxonomy" id="1299270"/>
    <lineage>
        <taxon>Eukaryota</taxon>
        <taxon>Fungi</taxon>
        <taxon>Dikarya</taxon>
        <taxon>Basidiomycota</taxon>
        <taxon>Wallemiomycotina</taxon>
        <taxon>Wallemiomycetes</taxon>
        <taxon>Wallemiales</taxon>
        <taxon>Wallemiaceae</taxon>
        <taxon>Wallemia</taxon>
    </lineage>
</organism>
<feature type="compositionally biased region" description="Acidic residues" evidence="5">
    <location>
        <begin position="83"/>
        <end position="103"/>
    </location>
</feature>
<proteinExistence type="inferred from homology"/>
<dbReference type="SUPFAM" id="SSF50784">
    <property type="entry name" value="Transcription factor IIA (TFIIA), beta-barrel domain"/>
    <property type="match status" value="1"/>
</dbReference>
<dbReference type="AlphaFoldDB" id="R9ADE9"/>
<gene>
    <name evidence="6" type="ORF">J056_001095</name>
</gene>
<dbReference type="KEGG" id="wic:J056_001095"/>
<comment type="similarity">
    <text evidence="2">Belongs to the TFIIA subunit 1 family.</text>
</comment>
<dbReference type="SMART" id="SM01371">
    <property type="entry name" value="TFIIA"/>
    <property type="match status" value="1"/>
</dbReference>
<dbReference type="EMBL" id="KE007236">
    <property type="protein sequence ID" value="EOR00209.1"/>
    <property type="molecule type" value="Genomic_DNA"/>
</dbReference>
<dbReference type="PANTHER" id="PTHR12694:SF8">
    <property type="entry name" value="TRANSCRIPTION INITIATION FACTOR IIA SUBUNIT 1"/>
    <property type="match status" value="1"/>
</dbReference>
<evidence type="ECO:0000313" key="7">
    <source>
        <dbReference type="Proteomes" id="UP000014064"/>
    </source>
</evidence>
<keyword evidence="7" id="KW-1185">Reference proteome</keyword>
<comment type="subcellular location">
    <subcellularLocation>
        <location evidence="1">Nucleus</location>
    </subcellularLocation>
</comment>
<dbReference type="GO" id="GO:0003743">
    <property type="term" value="F:translation initiation factor activity"/>
    <property type="evidence" value="ECO:0007669"/>
    <property type="project" value="UniProtKB-KW"/>
</dbReference>
<evidence type="ECO:0000256" key="3">
    <source>
        <dbReference type="ARBA" id="ARBA00023163"/>
    </source>
</evidence>
<keyword evidence="4" id="KW-0539">Nucleus</keyword>
<dbReference type="HOGENOM" id="CLU_030027_2_1_1"/>
<dbReference type="InterPro" id="IPR009088">
    <property type="entry name" value="TFIIA_b-brl"/>
</dbReference>
<dbReference type="PANTHER" id="PTHR12694">
    <property type="entry name" value="TRANSCRIPTION INITIATION FACTOR IIA SUBUNIT 1"/>
    <property type="match status" value="1"/>
</dbReference>
<dbReference type="GeneID" id="20374047"/>
<dbReference type="InterPro" id="IPR004855">
    <property type="entry name" value="TFIIA_asu/bsu"/>
</dbReference>
<dbReference type="STRING" id="1299270.R9ADE9"/>
<keyword evidence="3" id="KW-0804">Transcription</keyword>
<keyword evidence="6" id="KW-0396">Initiation factor</keyword>